<evidence type="ECO:0000313" key="3">
    <source>
        <dbReference type="Proteomes" id="UP000770015"/>
    </source>
</evidence>
<protein>
    <submittedName>
        <fullName evidence="2">Uncharacterized protein</fullName>
    </submittedName>
</protein>
<evidence type="ECO:0000313" key="2">
    <source>
        <dbReference type="EMBL" id="KAH6672745.1"/>
    </source>
</evidence>
<sequence>MDALKNISANVPDWLKRLDDLGKEIDRRQVELAALGVKPTPSIKNRGSTESLKLKDVADADLPRGARQHTPTGDDKADDAPPGSPDSTTTPNAVQKTTQQAIALAQARARAQVKKRHRTESMISTPDEGPPKYRSRSMIIVYYDSYVQIFFEELVKFVSASRNLMRKAKMAAKVAQIRRMAELESPDDGDESGDLKAGDADIDPLPSLRYMSTRRFGPVGPRLSRTGRTGLLGENAEKDPYEELDKGLEFVQSTCEHAAHQFLRDGDCSVEVEKVKKRLAETKVLAEKEMERVAREEPELLKESTEAGKPRTHRPASMRRELTPSKDRASTPLLASDTKLEADMKLEVDDKIVSGKILPQKTTVTYTNKDVIEADDAPIEADDNSETEVVIPKLQFRSTRAMRRP</sequence>
<feature type="compositionally biased region" description="Basic and acidic residues" evidence="1">
    <location>
        <begin position="52"/>
        <end position="64"/>
    </location>
</feature>
<gene>
    <name evidence="2" type="ORF">F5X68DRAFT_175029</name>
</gene>
<organism evidence="2 3">
    <name type="scientific">Plectosphaerella plurivora</name>
    <dbReference type="NCBI Taxonomy" id="936078"/>
    <lineage>
        <taxon>Eukaryota</taxon>
        <taxon>Fungi</taxon>
        <taxon>Dikarya</taxon>
        <taxon>Ascomycota</taxon>
        <taxon>Pezizomycotina</taxon>
        <taxon>Sordariomycetes</taxon>
        <taxon>Hypocreomycetidae</taxon>
        <taxon>Glomerellales</taxon>
        <taxon>Plectosphaerellaceae</taxon>
        <taxon>Plectosphaerella</taxon>
    </lineage>
</organism>
<reference evidence="2" key="1">
    <citation type="journal article" date="2021" name="Nat. Commun.">
        <title>Genetic determinants of endophytism in the Arabidopsis root mycobiome.</title>
        <authorList>
            <person name="Mesny F."/>
            <person name="Miyauchi S."/>
            <person name="Thiergart T."/>
            <person name="Pickel B."/>
            <person name="Atanasova L."/>
            <person name="Karlsson M."/>
            <person name="Huettel B."/>
            <person name="Barry K.W."/>
            <person name="Haridas S."/>
            <person name="Chen C."/>
            <person name="Bauer D."/>
            <person name="Andreopoulos W."/>
            <person name="Pangilinan J."/>
            <person name="LaButti K."/>
            <person name="Riley R."/>
            <person name="Lipzen A."/>
            <person name="Clum A."/>
            <person name="Drula E."/>
            <person name="Henrissat B."/>
            <person name="Kohler A."/>
            <person name="Grigoriev I.V."/>
            <person name="Martin F.M."/>
            <person name="Hacquard S."/>
        </authorList>
    </citation>
    <scope>NUCLEOTIDE SEQUENCE</scope>
    <source>
        <strain evidence="2">MPI-SDFR-AT-0117</strain>
    </source>
</reference>
<dbReference type="AlphaFoldDB" id="A0A9P8V4A7"/>
<name>A0A9P8V4A7_9PEZI</name>
<accession>A0A9P8V4A7</accession>
<comment type="caution">
    <text evidence="2">The sequence shown here is derived from an EMBL/GenBank/DDBJ whole genome shotgun (WGS) entry which is preliminary data.</text>
</comment>
<keyword evidence="3" id="KW-1185">Reference proteome</keyword>
<feature type="compositionally biased region" description="Basic and acidic residues" evidence="1">
    <location>
        <begin position="294"/>
        <end position="309"/>
    </location>
</feature>
<proteinExistence type="predicted"/>
<feature type="compositionally biased region" description="Polar residues" evidence="1">
    <location>
        <begin position="42"/>
        <end position="51"/>
    </location>
</feature>
<dbReference type="OrthoDB" id="3886346at2759"/>
<feature type="compositionally biased region" description="Low complexity" evidence="1">
    <location>
        <begin position="99"/>
        <end position="110"/>
    </location>
</feature>
<evidence type="ECO:0000256" key="1">
    <source>
        <dbReference type="SAM" id="MobiDB-lite"/>
    </source>
</evidence>
<feature type="region of interest" description="Disordered" evidence="1">
    <location>
        <begin position="294"/>
        <end position="331"/>
    </location>
</feature>
<dbReference type="Proteomes" id="UP000770015">
    <property type="component" value="Unassembled WGS sequence"/>
</dbReference>
<dbReference type="EMBL" id="JAGSXJ010000027">
    <property type="protein sequence ID" value="KAH6672745.1"/>
    <property type="molecule type" value="Genomic_DNA"/>
</dbReference>
<feature type="region of interest" description="Disordered" evidence="1">
    <location>
        <begin position="37"/>
        <end position="131"/>
    </location>
</feature>
<feature type="compositionally biased region" description="Basic and acidic residues" evidence="1">
    <location>
        <begin position="318"/>
        <end position="329"/>
    </location>
</feature>
<feature type="compositionally biased region" description="Polar residues" evidence="1">
    <location>
        <begin position="85"/>
        <end position="98"/>
    </location>
</feature>